<evidence type="ECO:0000313" key="2">
    <source>
        <dbReference type="Proteomes" id="UP000276834"/>
    </source>
</evidence>
<proteinExistence type="predicted"/>
<name>A0A3L8SH27_CHLGU</name>
<dbReference type="AlphaFoldDB" id="A0A3L8SH27"/>
<reference evidence="1 2" key="1">
    <citation type="journal article" date="2018" name="Proc. R. Soc. B">
        <title>A non-coding region near Follistatin controls head colour polymorphism in the Gouldian finch.</title>
        <authorList>
            <person name="Toomey M.B."/>
            <person name="Marques C.I."/>
            <person name="Andrade P."/>
            <person name="Araujo P.M."/>
            <person name="Sabatino S."/>
            <person name="Gazda M.A."/>
            <person name="Afonso S."/>
            <person name="Lopes R.J."/>
            <person name="Corbo J.C."/>
            <person name="Carneiro M."/>
        </authorList>
    </citation>
    <scope>NUCLEOTIDE SEQUENCE [LARGE SCALE GENOMIC DNA]</scope>
    <source>
        <strain evidence="1">Red01</strain>
        <tissue evidence="1">Muscle</tissue>
    </source>
</reference>
<organism evidence="1 2">
    <name type="scientific">Chloebia gouldiae</name>
    <name type="common">Gouldian finch</name>
    <name type="synonym">Erythrura gouldiae</name>
    <dbReference type="NCBI Taxonomy" id="44316"/>
    <lineage>
        <taxon>Eukaryota</taxon>
        <taxon>Metazoa</taxon>
        <taxon>Chordata</taxon>
        <taxon>Craniata</taxon>
        <taxon>Vertebrata</taxon>
        <taxon>Euteleostomi</taxon>
        <taxon>Archelosauria</taxon>
        <taxon>Archosauria</taxon>
        <taxon>Dinosauria</taxon>
        <taxon>Saurischia</taxon>
        <taxon>Theropoda</taxon>
        <taxon>Coelurosauria</taxon>
        <taxon>Aves</taxon>
        <taxon>Neognathae</taxon>
        <taxon>Neoaves</taxon>
        <taxon>Telluraves</taxon>
        <taxon>Australaves</taxon>
        <taxon>Passeriformes</taxon>
        <taxon>Passeroidea</taxon>
        <taxon>Passeridae</taxon>
        <taxon>Chloebia</taxon>
    </lineage>
</organism>
<dbReference type="EMBL" id="QUSF01000023">
    <property type="protein sequence ID" value="RLW01229.1"/>
    <property type="molecule type" value="Genomic_DNA"/>
</dbReference>
<evidence type="ECO:0000313" key="1">
    <source>
        <dbReference type="EMBL" id="RLW01229.1"/>
    </source>
</evidence>
<dbReference type="Proteomes" id="UP000276834">
    <property type="component" value="Unassembled WGS sequence"/>
</dbReference>
<sequence length="572" mass="63640">MLRHKAYNEAAGPCTCASAIPSLCVQLSTWLYTGLQHAQCTFDGWSARNLKHGRTAQDWSFNPLTQQHQTLLGTKQEPGTTVLSHTCQEPTSLLVLNSSWNLQRKAGATQWGNRGWQPRTACMSSGYSQEQGLPHLPHLSRGSPDVLLNVCPLRAEPGGHMSDKKRKQHQHASIMHNPPHINVAFVVTLVVAGVERHIFGNQQSQRWALGRINLILRAGSQTGGEAAGAERLPKVRTQRKGMMLSLAMACSSRGAPVRLCRPAPQVEKKEPMTMTHGEGHDRVPTTKFLFTASPNLQAGTYSGIPTPGTVLKLIPTGKATTPIQECYSRKFRWIKDGLDSSSINGQDGYHYTGQEEGGKFVHILHTYEHHHCHQDEEHRAIDPHVVQHGTGCIVGTRGMKNCCLWHNICLKQEKRKQKSKASSKRPFPQQQSQLYFDKTRLQHSAETTLQEKKICPVHSLCQRARAAASKRLTCTGSARSLHQFGKGADVTSESDSGEFLPQLHPSTVYILKHEVSWASTILVTHDSPRVSQIHQMNPWEDPLPKGYRKLNITKAGKGKKKEQIARRPKTTL</sequence>
<gene>
    <name evidence="1" type="ORF">DV515_00008240</name>
</gene>
<accession>A0A3L8SH27</accession>
<comment type="caution">
    <text evidence="1">The sequence shown here is derived from an EMBL/GenBank/DDBJ whole genome shotgun (WGS) entry which is preliminary data.</text>
</comment>
<protein>
    <submittedName>
        <fullName evidence="1">Uncharacterized protein</fullName>
    </submittedName>
</protein>
<keyword evidence="2" id="KW-1185">Reference proteome</keyword>